<comment type="caution">
    <text evidence="1">The sequence shown here is derived from an EMBL/GenBank/DDBJ whole genome shotgun (WGS) entry which is preliminary data.</text>
</comment>
<proteinExistence type="predicted"/>
<sequence>SPIIGSGIEHRIDNLESEEKYDFRETRFFHDQDKSFGVIIPELYKLLPKIKMFQELPKFHNIFKTFFDVFMAKSNIEISDPYPSQKIEELWSLEWEVPSEDYISEKVAEQYWVIAPHKLKIKRHYIKVPYNDRKYYSFKIKLILHYYCGSKPHELLRCKEFKIKPVTVGDALCFYKSELETSIVFGEEIPHRTIKKE</sequence>
<gene>
    <name evidence="1" type="ORF">S06H3_29535</name>
</gene>
<accession>X1NTA3</accession>
<protein>
    <submittedName>
        <fullName evidence="1">Uncharacterized protein</fullName>
    </submittedName>
</protein>
<reference evidence="1" key="1">
    <citation type="journal article" date="2014" name="Front. Microbiol.">
        <title>High frequency of phylogenetically diverse reductive dehalogenase-homologous genes in deep subseafloor sedimentary metagenomes.</title>
        <authorList>
            <person name="Kawai M."/>
            <person name="Futagami T."/>
            <person name="Toyoda A."/>
            <person name="Takaki Y."/>
            <person name="Nishi S."/>
            <person name="Hori S."/>
            <person name="Arai W."/>
            <person name="Tsubouchi T."/>
            <person name="Morono Y."/>
            <person name="Uchiyama I."/>
            <person name="Ito T."/>
            <person name="Fujiyama A."/>
            <person name="Inagaki F."/>
            <person name="Takami H."/>
        </authorList>
    </citation>
    <scope>NUCLEOTIDE SEQUENCE</scope>
    <source>
        <strain evidence="1">Expedition CK06-06</strain>
    </source>
</reference>
<organism evidence="1">
    <name type="scientific">marine sediment metagenome</name>
    <dbReference type="NCBI Taxonomy" id="412755"/>
    <lineage>
        <taxon>unclassified sequences</taxon>
        <taxon>metagenomes</taxon>
        <taxon>ecological metagenomes</taxon>
    </lineage>
</organism>
<feature type="non-terminal residue" evidence="1">
    <location>
        <position position="1"/>
    </location>
</feature>
<name>X1NTA3_9ZZZZ</name>
<dbReference type="AlphaFoldDB" id="X1NTA3"/>
<dbReference type="EMBL" id="BARV01017312">
    <property type="protein sequence ID" value="GAI21889.1"/>
    <property type="molecule type" value="Genomic_DNA"/>
</dbReference>
<evidence type="ECO:0000313" key="1">
    <source>
        <dbReference type="EMBL" id="GAI21889.1"/>
    </source>
</evidence>